<sequence length="267" mass="29740">MDPRASLTFVGTATTVLRLGAFTLLTDPNFVRRGERVHLGYGLTSKRRTDPAMRIDELPRLDAVLLSHLHGDHFDRVARRDLPREPPVVTTRHAARRLQHWGFGGATGLATWEDWEAERGDERLRITSVPGRHGPTGVHRLLPPVMGGVLDLERGGQRVLRAYVTGDTLDVPELRAIRERFPGIDVMITHLGGTRVLGVLVTMDGRQGADLVEMIGPAVVVPVHHDDYAVFRSPLEDFVAELRRRGQDERLRPVARGDTVTLAPQPR</sequence>
<dbReference type="InterPro" id="IPR001279">
    <property type="entry name" value="Metallo-B-lactamas"/>
</dbReference>
<dbReference type="PANTHER" id="PTHR43546">
    <property type="entry name" value="UPF0173 METAL-DEPENDENT HYDROLASE MJ1163-RELATED"/>
    <property type="match status" value="1"/>
</dbReference>
<dbReference type="RefSeq" id="WP_142063062.1">
    <property type="nucleotide sequence ID" value="NZ_VFPA01000006.1"/>
</dbReference>
<keyword evidence="3" id="KW-1185">Reference proteome</keyword>
<organism evidence="2 3">
    <name type="scientific">Pseudonocardia kunmingensis</name>
    <dbReference type="NCBI Taxonomy" id="630975"/>
    <lineage>
        <taxon>Bacteria</taxon>
        <taxon>Bacillati</taxon>
        <taxon>Actinomycetota</taxon>
        <taxon>Actinomycetes</taxon>
        <taxon>Pseudonocardiales</taxon>
        <taxon>Pseudonocardiaceae</taxon>
        <taxon>Pseudonocardia</taxon>
    </lineage>
</organism>
<dbReference type="Pfam" id="PF12706">
    <property type="entry name" value="Lactamase_B_2"/>
    <property type="match status" value="1"/>
</dbReference>
<comment type="caution">
    <text evidence="2">The sequence shown here is derived from an EMBL/GenBank/DDBJ whole genome shotgun (WGS) entry which is preliminary data.</text>
</comment>
<name>A0A543D1E6_9PSEU</name>
<dbReference type="PANTHER" id="PTHR43546:SF7">
    <property type="entry name" value="METALLO-BETA-LACTAMASE DOMAIN-CONTAINING PROTEIN"/>
    <property type="match status" value="1"/>
</dbReference>
<evidence type="ECO:0000259" key="1">
    <source>
        <dbReference type="Pfam" id="PF12706"/>
    </source>
</evidence>
<dbReference type="AlphaFoldDB" id="A0A543D1E6"/>
<accession>A0A543D1E6</accession>
<reference evidence="2 3" key="1">
    <citation type="submission" date="2019-06" db="EMBL/GenBank/DDBJ databases">
        <title>Sequencing the genomes of 1000 actinobacteria strains.</title>
        <authorList>
            <person name="Klenk H.-P."/>
        </authorList>
    </citation>
    <scope>NUCLEOTIDE SEQUENCE [LARGE SCALE GENOMIC DNA]</scope>
    <source>
        <strain evidence="2 3">DSM 45301</strain>
    </source>
</reference>
<evidence type="ECO:0000313" key="3">
    <source>
        <dbReference type="Proteomes" id="UP000315677"/>
    </source>
</evidence>
<dbReference type="OrthoDB" id="3204284at2"/>
<feature type="domain" description="Metallo-beta-lactamase" evidence="1">
    <location>
        <begin position="46"/>
        <end position="225"/>
    </location>
</feature>
<dbReference type="Gene3D" id="3.60.15.10">
    <property type="entry name" value="Ribonuclease Z/Hydroxyacylglutathione hydrolase-like"/>
    <property type="match status" value="1"/>
</dbReference>
<dbReference type="InterPro" id="IPR036866">
    <property type="entry name" value="RibonucZ/Hydroxyglut_hydro"/>
</dbReference>
<proteinExistence type="predicted"/>
<dbReference type="SUPFAM" id="SSF56281">
    <property type="entry name" value="Metallo-hydrolase/oxidoreductase"/>
    <property type="match status" value="1"/>
</dbReference>
<evidence type="ECO:0000313" key="2">
    <source>
        <dbReference type="EMBL" id="TQM03157.1"/>
    </source>
</evidence>
<dbReference type="InterPro" id="IPR050114">
    <property type="entry name" value="UPF0173_UPF0282_UlaG_hydrolase"/>
</dbReference>
<protein>
    <submittedName>
        <fullName evidence="2">L-ascorbate metabolism protein UlaG (Beta-lactamase superfamily)</fullName>
    </submittedName>
</protein>
<gene>
    <name evidence="2" type="ORF">FB558_7807</name>
</gene>
<dbReference type="Proteomes" id="UP000315677">
    <property type="component" value="Unassembled WGS sequence"/>
</dbReference>
<dbReference type="EMBL" id="VFPA01000006">
    <property type="protein sequence ID" value="TQM03157.1"/>
    <property type="molecule type" value="Genomic_DNA"/>
</dbReference>